<keyword evidence="2" id="KW-0812">Transmembrane</keyword>
<evidence type="ECO:0000256" key="2">
    <source>
        <dbReference type="SAM" id="Phobius"/>
    </source>
</evidence>
<name>A0A3S1D8J2_9BACL</name>
<dbReference type="OrthoDB" id="2663482at2"/>
<dbReference type="Proteomes" id="UP000272464">
    <property type="component" value="Unassembled WGS sequence"/>
</dbReference>
<feature type="region of interest" description="Disordered" evidence="1">
    <location>
        <begin position="470"/>
        <end position="493"/>
    </location>
</feature>
<feature type="transmembrane region" description="Helical" evidence="2">
    <location>
        <begin position="427"/>
        <end position="448"/>
    </location>
</feature>
<keyword evidence="4" id="KW-1185">Reference proteome</keyword>
<dbReference type="RefSeq" id="WP_127199773.1">
    <property type="nucleotide sequence ID" value="NZ_RZNX01000005.1"/>
</dbReference>
<dbReference type="CDD" id="cd22249">
    <property type="entry name" value="UDM1_RNF168_RNF169-like"/>
    <property type="match status" value="1"/>
</dbReference>
<evidence type="ECO:0000313" key="4">
    <source>
        <dbReference type="Proteomes" id="UP000272464"/>
    </source>
</evidence>
<dbReference type="SUPFAM" id="SSF56112">
    <property type="entry name" value="Protein kinase-like (PK-like)"/>
    <property type="match status" value="1"/>
</dbReference>
<evidence type="ECO:0000313" key="3">
    <source>
        <dbReference type="EMBL" id="RUT29829.1"/>
    </source>
</evidence>
<reference evidence="3 4" key="1">
    <citation type="submission" date="2018-12" db="EMBL/GenBank/DDBJ databases">
        <authorList>
            <person name="Sun L."/>
            <person name="Chen Z."/>
        </authorList>
    </citation>
    <scope>NUCLEOTIDE SEQUENCE [LARGE SCALE GENOMIC DNA]</scope>
    <source>
        <strain evidence="3 4">3-5-3</strain>
    </source>
</reference>
<keyword evidence="2" id="KW-0472">Membrane</keyword>
<protein>
    <recommendedName>
        <fullName evidence="5">Protein kinase domain-containing protein</fullName>
    </recommendedName>
</protein>
<dbReference type="InterPro" id="IPR011009">
    <property type="entry name" value="Kinase-like_dom_sf"/>
</dbReference>
<evidence type="ECO:0000256" key="1">
    <source>
        <dbReference type="SAM" id="MobiDB-lite"/>
    </source>
</evidence>
<feature type="region of interest" description="Disordered" evidence="1">
    <location>
        <begin position="509"/>
        <end position="529"/>
    </location>
</feature>
<gene>
    <name evidence="3" type="ORF">EJP77_13485</name>
</gene>
<proteinExistence type="predicted"/>
<organism evidence="3 4">
    <name type="scientific">Paenibacillus zeisoli</name>
    <dbReference type="NCBI Taxonomy" id="2496267"/>
    <lineage>
        <taxon>Bacteria</taxon>
        <taxon>Bacillati</taxon>
        <taxon>Bacillota</taxon>
        <taxon>Bacilli</taxon>
        <taxon>Bacillales</taxon>
        <taxon>Paenibacillaceae</taxon>
        <taxon>Paenibacillus</taxon>
    </lineage>
</organism>
<evidence type="ECO:0008006" key="5">
    <source>
        <dbReference type="Google" id="ProtNLM"/>
    </source>
</evidence>
<keyword evidence="2" id="KW-1133">Transmembrane helix</keyword>
<comment type="caution">
    <text evidence="3">The sequence shown here is derived from an EMBL/GenBank/DDBJ whole genome shotgun (WGS) entry which is preliminary data.</text>
</comment>
<accession>A0A3S1D8J2</accession>
<dbReference type="AlphaFoldDB" id="A0A3S1D8J2"/>
<dbReference type="EMBL" id="RZNX01000005">
    <property type="protein sequence ID" value="RUT29829.1"/>
    <property type="molecule type" value="Genomic_DNA"/>
</dbReference>
<dbReference type="Gene3D" id="1.10.510.10">
    <property type="entry name" value="Transferase(Phosphotransferase) domain 1"/>
    <property type="match status" value="1"/>
</dbReference>
<sequence>MSFQPNPGDEVYISQTKYLVGQHPAAPGMAYAQAGRQGTVYKLIPEHGGEDEAKALKIFYPKYRNPALVYQSENMEVFSTLPGLKVCSRLVITPETNGALIAQYPDMLYAVLMPWVNGSTWMDVLAHRDQLTAQESWELARGLAAVGSAMEQKGLAHCDLSSPNVLLPAWRIPEHAEEDSSAIELVDVEQLYSPRLDPPDVNFTGSPGYASGQPVHRSTGGPWHAYADRFAGAVILAEMLCWSDPRILDEAWGESYFDPEEMQTRSARYDHMVQSLESRWGKAAAELFVRAWQSDDVRNCPTFGEWLVVISMITPKSPIKAAGPDLVKSTPVIPTAAAEDQQSIEIPEFRTVHDLVEWARKQEEDGNKELALEGYRKALADSPSGGDLYTELTAAVQGLTTVQAARLEEEPLAAKALSRHLFSKRKIGLYAGAVLLVLLIGTGLLYALPENSKSGDSAIVQHVEPVKQPVAAAPSKTTPVQSPVKAPAVKQDQLAEQAKAEAAAKAAKLEAERKKQEEAKRREEAKKQAELEKQKEAQLKYDRQMQYEKYLVWKQERDERLAAEAAAQQKAEAARKAELEKQKRENAEKARILAAKREQQVIKLNASFNQAYNALKTGSVTTANAYAWQFLDIYSQDSGFFSKNTKLAKRAASLKKFLAKSSAGLPDI</sequence>